<proteinExistence type="predicted"/>
<keyword evidence="2" id="KW-1185">Reference proteome</keyword>
<dbReference type="AlphaFoldDB" id="A0AAV7H9B5"/>
<protein>
    <submittedName>
        <fullName evidence="1">Uncharacterized protein</fullName>
    </submittedName>
</protein>
<evidence type="ECO:0000313" key="2">
    <source>
        <dbReference type="Proteomes" id="UP000775213"/>
    </source>
</evidence>
<sequence length="69" mass="7858">MVEPSYVERTLIKHSEYLTDATIITSQATNTAHGRTFHMIILRAASEPNVRRATRCSVRLKLVCDRLTN</sequence>
<reference evidence="1 2" key="1">
    <citation type="journal article" date="2021" name="Hortic Res">
        <title>Chromosome-scale assembly of the Dendrobium chrysotoxum genome enhances the understanding of orchid evolution.</title>
        <authorList>
            <person name="Zhang Y."/>
            <person name="Zhang G.Q."/>
            <person name="Zhang D."/>
            <person name="Liu X.D."/>
            <person name="Xu X.Y."/>
            <person name="Sun W.H."/>
            <person name="Yu X."/>
            <person name="Zhu X."/>
            <person name="Wang Z.W."/>
            <person name="Zhao X."/>
            <person name="Zhong W.Y."/>
            <person name="Chen H."/>
            <person name="Yin W.L."/>
            <person name="Huang T."/>
            <person name="Niu S.C."/>
            <person name="Liu Z.J."/>
        </authorList>
    </citation>
    <scope>NUCLEOTIDE SEQUENCE [LARGE SCALE GENOMIC DNA]</scope>
    <source>
        <strain evidence="1">Lindl</strain>
    </source>
</reference>
<comment type="caution">
    <text evidence="1">The sequence shown here is derived from an EMBL/GenBank/DDBJ whole genome shotgun (WGS) entry which is preliminary data.</text>
</comment>
<evidence type="ECO:0000313" key="1">
    <source>
        <dbReference type="EMBL" id="KAH0465567.1"/>
    </source>
</evidence>
<accession>A0AAV7H9B5</accession>
<dbReference type="Proteomes" id="UP000775213">
    <property type="component" value="Unassembled WGS sequence"/>
</dbReference>
<gene>
    <name evidence="1" type="ORF">IEQ34_005670</name>
</gene>
<organism evidence="1 2">
    <name type="scientific">Dendrobium chrysotoxum</name>
    <name type="common">Orchid</name>
    <dbReference type="NCBI Taxonomy" id="161865"/>
    <lineage>
        <taxon>Eukaryota</taxon>
        <taxon>Viridiplantae</taxon>
        <taxon>Streptophyta</taxon>
        <taxon>Embryophyta</taxon>
        <taxon>Tracheophyta</taxon>
        <taxon>Spermatophyta</taxon>
        <taxon>Magnoliopsida</taxon>
        <taxon>Liliopsida</taxon>
        <taxon>Asparagales</taxon>
        <taxon>Orchidaceae</taxon>
        <taxon>Epidendroideae</taxon>
        <taxon>Malaxideae</taxon>
        <taxon>Dendrobiinae</taxon>
        <taxon>Dendrobium</taxon>
    </lineage>
</organism>
<name>A0AAV7H9B5_DENCH</name>
<dbReference type="EMBL" id="JAGFBR010000006">
    <property type="protein sequence ID" value="KAH0465567.1"/>
    <property type="molecule type" value="Genomic_DNA"/>
</dbReference>